<accession>A0A9D4HGK9</accession>
<evidence type="ECO:0000313" key="1">
    <source>
        <dbReference type="EMBL" id="KAH3716658.1"/>
    </source>
</evidence>
<sequence>MRAGWLAGGLAGGRAEQAYSNFIFDMHVYLIELHILSGERSKSSFKSTKPQSEAKDPELKTAELTMIFGHHLRQGKSTKEHKWKMYMEVDEDGDDDSDEGLSIVTCIKDVTFTSPSQESFKVTHPPYIMDKWSVGVSSEMDIECVVTFEKKVKKPKSCRYIHNLDPVSATSGQKVITLTLNQVKDDLETSPTLTLTSSRKDVKQSQSSPQLHGAWSERNIFITPVTTPEKKEQLSVFGSQCGNRILKAFANSLDPDETPQNVASHQDPN</sequence>
<proteinExistence type="predicted"/>
<gene>
    <name evidence="1" type="ORF">DPMN_059384</name>
</gene>
<protein>
    <submittedName>
        <fullName evidence="1">Uncharacterized protein</fullName>
    </submittedName>
</protein>
<keyword evidence="2" id="KW-1185">Reference proteome</keyword>
<name>A0A9D4HGK9_DREPO</name>
<reference evidence="1" key="2">
    <citation type="submission" date="2020-11" db="EMBL/GenBank/DDBJ databases">
        <authorList>
            <person name="McCartney M.A."/>
            <person name="Auch B."/>
            <person name="Kono T."/>
            <person name="Mallez S."/>
            <person name="Becker A."/>
            <person name="Gohl D.M."/>
            <person name="Silverstein K.A.T."/>
            <person name="Koren S."/>
            <person name="Bechman K.B."/>
            <person name="Herman A."/>
            <person name="Abrahante J.E."/>
            <person name="Garbe J."/>
        </authorList>
    </citation>
    <scope>NUCLEOTIDE SEQUENCE</scope>
    <source>
        <strain evidence="1">Duluth1</strain>
        <tissue evidence="1">Whole animal</tissue>
    </source>
</reference>
<reference evidence="1" key="1">
    <citation type="journal article" date="2019" name="bioRxiv">
        <title>The Genome of the Zebra Mussel, Dreissena polymorpha: A Resource for Invasive Species Research.</title>
        <authorList>
            <person name="McCartney M.A."/>
            <person name="Auch B."/>
            <person name="Kono T."/>
            <person name="Mallez S."/>
            <person name="Zhang Y."/>
            <person name="Obille A."/>
            <person name="Becker A."/>
            <person name="Abrahante J.E."/>
            <person name="Garbe J."/>
            <person name="Badalamenti J.P."/>
            <person name="Herman A."/>
            <person name="Mangelson H."/>
            <person name="Liachko I."/>
            <person name="Sullivan S."/>
            <person name="Sone E.D."/>
            <person name="Koren S."/>
            <person name="Silverstein K.A.T."/>
            <person name="Beckman K.B."/>
            <person name="Gohl D.M."/>
        </authorList>
    </citation>
    <scope>NUCLEOTIDE SEQUENCE</scope>
    <source>
        <strain evidence="1">Duluth1</strain>
        <tissue evidence="1">Whole animal</tissue>
    </source>
</reference>
<feature type="non-terminal residue" evidence="1">
    <location>
        <position position="1"/>
    </location>
</feature>
<evidence type="ECO:0000313" key="2">
    <source>
        <dbReference type="Proteomes" id="UP000828390"/>
    </source>
</evidence>
<comment type="caution">
    <text evidence="1">The sequence shown here is derived from an EMBL/GenBank/DDBJ whole genome shotgun (WGS) entry which is preliminary data.</text>
</comment>
<dbReference type="AlphaFoldDB" id="A0A9D4HGK9"/>
<dbReference type="Proteomes" id="UP000828390">
    <property type="component" value="Unassembled WGS sequence"/>
</dbReference>
<dbReference type="EMBL" id="JAIWYP010000013">
    <property type="protein sequence ID" value="KAH3716658.1"/>
    <property type="molecule type" value="Genomic_DNA"/>
</dbReference>
<organism evidence="1 2">
    <name type="scientific">Dreissena polymorpha</name>
    <name type="common">Zebra mussel</name>
    <name type="synonym">Mytilus polymorpha</name>
    <dbReference type="NCBI Taxonomy" id="45954"/>
    <lineage>
        <taxon>Eukaryota</taxon>
        <taxon>Metazoa</taxon>
        <taxon>Spiralia</taxon>
        <taxon>Lophotrochozoa</taxon>
        <taxon>Mollusca</taxon>
        <taxon>Bivalvia</taxon>
        <taxon>Autobranchia</taxon>
        <taxon>Heteroconchia</taxon>
        <taxon>Euheterodonta</taxon>
        <taxon>Imparidentia</taxon>
        <taxon>Neoheterodontei</taxon>
        <taxon>Myida</taxon>
        <taxon>Dreissenoidea</taxon>
        <taxon>Dreissenidae</taxon>
        <taxon>Dreissena</taxon>
    </lineage>
</organism>